<feature type="non-terminal residue" evidence="1">
    <location>
        <position position="62"/>
    </location>
</feature>
<name>A0A9W9YGX0_9CNID</name>
<dbReference type="OrthoDB" id="5956163at2759"/>
<proteinExistence type="predicted"/>
<reference evidence="1" key="1">
    <citation type="submission" date="2023-01" db="EMBL/GenBank/DDBJ databases">
        <title>Genome assembly of the deep-sea coral Lophelia pertusa.</title>
        <authorList>
            <person name="Herrera S."/>
            <person name="Cordes E."/>
        </authorList>
    </citation>
    <scope>NUCLEOTIDE SEQUENCE</scope>
    <source>
        <strain evidence="1">USNM1676648</strain>
        <tissue evidence="1">Polyp</tissue>
    </source>
</reference>
<evidence type="ECO:0000313" key="1">
    <source>
        <dbReference type="EMBL" id="KAJ7343700.1"/>
    </source>
</evidence>
<evidence type="ECO:0000313" key="2">
    <source>
        <dbReference type="Proteomes" id="UP001163046"/>
    </source>
</evidence>
<organism evidence="1 2">
    <name type="scientific">Desmophyllum pertusum</name>
    <dbReference type="NCBI Taxonomy" id="174260"/>
    <lineage>
        <taxon>Eukaryota</taxon>
        <taxon>Metazoa</taxon>
        <taxon>Cnidaria</taxon>
        <taxon>Anthozoa</taxon>
        <taxon>Hexacorallia</taxon>
        <taxon>Scleractinia</taxon>
        <taxon>Caryophylliina</taxon>
        <taxon>Caryophylliidae</taxon>
        <taxon>Desmophyllum</taxon>
    </lineage>
</organism>
<dbReference type="GO" id="GO:0004791">
    <property type="term" value="F:thioredoxin-disulfide reductase (NADPH) activity"/>
    <property type="evidence" value="ECO:0007669"/>
    <property type="project" value="UniProtKB-EC"/>
</dbReference>
<protein>
    <submittedName>
        <fullName evidence="1">Thioredoxin reductase</fullName>
        <ecNumber evidence="1">1.8.1.9</ecNumber>
    </submittedName>
</protein>
<comment type="caution">
    <text evidence="1">The sequence shown here is derived from an EMBL/GenBank/DDBJ whole genome shotgun (WGS) entry which is preliminary data.</text>
</comment>
<dbReference type="EC" id="1.8.1.9" evidence="1"/>
<gene>
    <name evidence="1" type="primary">TXNRD3_2</name>
    <name evidence="1" type="ORF">OS493_040454</name>
</gene>
<feature type="non-terminal residue" evidence="1">
    <location>
        <position position="1"/>
    </location>
</feature>
<keyword evidence="2" id="KW-1185">Reference proteome</keyword>
<dbReference type="Proteomes" id="UP001163046">
    <property type="component" value="Unassembled WGS sequence"/>
</dbReference>
<dbReference type="AlphaFoldDB" id="A0A9W9YGX0"/>
<sequence length="62" mass="6747">SPEYDLIVIGGGSGRLACSKEVACVTDRIISFSDLYLLLLSARLSMAKKVAVLDYVISHHHN</sequence>
<dbReference type="EMBL" id="MU827683">
    <property type="protein sequence ID" value="KAJ7343700.1"/>
    <property type="molecule type" value="Genomic_DNA"/>
</dbReference>
<accession>A0A9W9YGX0</accession>
<keyword evidence="1" id="KW-0560">Oxidoreductase</keyword>